<dbReference type="GeneID" id="106459423"/>
<accession>A0ABM1SDB8</accession>
<dbReference type="RefSeq" id="XP_022241623.1">
    <property type="nucleotide sequence ID" value="XM_022385915.1"/>
</dbReference>
<keyword evidence="1" id="KW-1185">Reference proteome</keyword>
<dbReference type="PANTHER" id="PTHR24024:SF18">
    <property type="entry name" value="SHORT-CHAIN COLLAGEN C4-LIKE"/>
    <property type="match status" value="1"/>
</dbReference>
<reference evidence="2" key="1">
    <citation type="submission" date="2025-08" db="UniProtKB">
        <authorList>
            <consortium name="RefSeq"/>
        </authorList>
    </citation>
    <scope>IDENTIFICATION</scope>
    <source>
        <tissue evidence="2">Muscle</tissue>
    </source>
</reference>
<dbReference type="InterPro" id="IPR051077">
    <property type="entry name" value="Ca-dependent_lectin"/>
</dbReference>
<organism evidence="1 2">
    <name type="scientific">Limulus polyphemus</name>
    <name type="common">Atlantic horseshoe crab</name>
    <dbReference type="NCBI Taxonomy" id="6850"/>
    <lineage>
        <taxon>Eukaryota</taxon>
        <taxon>Metazoa</taxon>
        <taxon>Ecdysozoa</taxon>
        <taxon>Arthropoda</taxon>
        <taxon>Chelicerata</taxon>
        <taxon>Merostomata</taxon>
        <taxon>Xiphosura</taxon>
        <taxon>Limulidae</taxon>
        <taxon>Limulus</taxon>
    </lineage>
</organism>
<dbReference type="Proteomes" id="UP000694941">
    <property type="component" value="Unplaced"/>
</dbReference>
<sequence>MNIYCLRDARYSYRALQATLEDLEYRFDDLRETKTHIEEWMRQVPPSILLEQEKKIGDLYIRINNVLRAFYEVLGNMDLEQSSSQFKPALDAYKEGASFALMGKFRKEFLNLQRKLDIIEERQGGTGSSTYIEWGSKMCTSALSTTLHSGYMAATKEAGVGGAVSYLCLPENPQLENSPVVTASTSLQSPVNGVRYGLLDAGLPDVELNKNLYTKGVPCSLCHLHSGMNVLTIPGKDGCPQSFMQQYAGYLMASQDGGQRTEYVCVRKGATFHEVNGLLPRAGNNLALVAAKPGALPADKYPENSLIPCVVCSTMY</sequence>
<gene>
    <name evidence="2" type="primary">LOC106459423</name>
</gene>
<protein>
    <submittedName>
        <fullName evidence="2">Uncharacterized protein LOC106459423</fullName>
    </submittedName>
</protein>
<evidence type="ECO:0000313" key="2">
    <source>
        <dbReference type="RefSeq" id="XP_022241623.1"/>
    </source>
</evidence>
<evidence type="ECO:0000313" key="1">
    <source>
        <dbReference type="Proteomes" id="UP000694941"/>
    </source>
</evidence>
<name>A0ABM1SDB8_LIMPO</name>
<proteinExistence type="predicted"/>
<dbReference type="PANTHER" id="PTHR24024">
    <property type="entry name" value="PULMONARY SURFACTANT-ASSOCIATED PROTEIN A"/>
    <property type="match status" value="1"/>
</dbReference>